<dbReference type="Proteomes" id="UP000184609">
    <property type="component" value="Unassembled WGS sequence"/>
</dbReference>
<dbReference type="InterPro" id="IPR000597">
    <property type="entry name" value="Ribosomal_uL3"/>
</dbReference>
<dbReference type="Gene3D" id="3.30.160.810">
    <property type="match status" value="1"/>
</dbReference>
<evidence type="ECO:0000256" key="5">
    <source>
        <dbReference type="ARBA" id="ARBA00023274"/>
    </source>
</evidence>
<dbReference type="GO" id="GO:0022625">
    <property type="term" value="C:cytosolic large ribosomal subunit"/>
    <property type="evidence" value="ECO:0007669"/>
    <property type="project" value="TreeGrafter"/>
</dbReference>
<evidence type="ECO:0000256" key="6">
    <source>
        <dbReference type="ARBA" id="ARBA00035243"/>
    </source>
</evidence>
<comment type="subunit">
    <text evidence="7 9">Part of the 50S ribosomal subunit. Forms a cluster with proteins L14 and L19.</text>
</comment>
<evidence type="ECO:0000256" key="1">
    <source>
        <dbReference type="ARBA" id="ARBA00006540"/>
    </source>
</evidence>
<dbReference type="PANTHER" id="PTHR11229">
    <property type="entry name" value="50S RIBOSOMAL PROTEIN L3"/>
    <property type="match status" value="1"/>
</dbReference>
<accession>A0A1M7ZH41</accession>
<dbReference type="GO" id="GO:0003735">
    <property type="term" value="F:structural constituent of ribosome"/>
    <property type="evidence" value="ECO:0007669"/>
    <property type="project" value="UniProtKB-UniRule"/>
</dbReference>
<dbReference type="HAMAP" id="MF_01325_B">
    <property type="entry name" value="Ribosomal_uL3_B"/>
    <property type="match status" value="1"/>
</dbReference>
<evidence type="ECO:0000256" key="8">
    <source>
        <dbReference type="RuleBase" id="RU003905"/>
    </source>
</evidence>
<gene>
    <name evidence="7" type="primary">rplC</name>
    <name evidence="10" type="ORF">SAMN04488108_3156</name>
</gene>
<dbReference type="PANTHER" id="PTHR11229:SF16">
    <property type="entry name" value="LARGE RIBOSOMAL SUBUNIT PROTEIN UL3C"/>
    <property type="match status" value="1"/>
</dbReference>
<dbReference type="STRING" id="1073327.SAMN04488108_3156"/>
<comment type="function">
    <text evidence="7 9">One of the primary rRNA binding proteins, it binds directly near the 3'-end of the 23S rRNA, where it nucleates assembly of the 50S subunit.</text>
</comment>
<dbReference type="GO" id="GO:0006412">
    <property type="term" value="P:translation"/>
    <property type="evidence" value="ECO:0007669"/>
    <property type="project" value="UniProtKB-UniRule"/>
</dbReference>
<keyword evidence="3 7" id="KW-0694">RNA-binding</keyword>
<dbReference type="AlphaFoldDB" id="A0A1M7ZH41"/>
<proteinExistence type="inferred from homology"/>
<dbReference type="InterPro" id="IPR009000">
    <property type="entry name" value="Transl_B-barrel_sf"/>
</dbReference>
<comment type="similarity">
    <text evidence="1 7 8">Belongs to the universal ribosomal protein uL3 family.</text>
</comment>
<evidence type="ECO:0000256" key="2">
    <source>
        <dbReference type="ARBA" id="ARBA00022730"/>
    </source>
</evidence>
<dbReference type="InterPro" id="IPR019926">
    <property type="entry name" value="Ribosomal_uL3_CS"/>
</dbReference>
<keyword evidence="4 7" id="KW-0689">Ribosomal protein</keyword>
<dbReference type="InterPro" id="IPR019927">
    <property type="entry name" value="Ribosomal_uL3_bac/org-type"/>
</dbReference>
<dbReference type="FunFam" id="2.40.30.10:FF:000047">
    <property type="entry name" value="50S ribosomal protein L3"/>
    <property type="match status" value="1"/>
</dbReference>
<evidence type="ECO:0000256" key="4">
    <source>
        <dbReference type="ARBA" id="ARBA00022980"/>
    </source>
</evidence>
<sequence>MDYQIILKKMSGIIGKKVGMTSIFSADGRNVACTLIEAGPCVVTQVKNVETDGYNAVQLAYGERKEKNTPKPLIGHFKKAGTTPKQKVVEFREFRVEFDGQVDLGATVKAGEVFVEGDFVDAIGTSKGKGFQGVVKRHGFGGVGGQTHGQHNRQRHPGSIGACSWPSRVFKGMRMAGRTGGDRVKVLNLRVLKVYPEQNLLLVSGSVPGPKNSYVILEK</sequence>
<dbReference type="NCBIfam" id="TIGR03625">
    <property type="entry name" value="L3_bact"/>
    <property type="match status" value="1"/>
</dbReference>
<dbReference type="FunFam" id="3.30.160.810:FF:000001">
    <property type="entry name" value="50S ribosomal protein L3"/>
    <property type="match status" value="1"/>
</dbReference>
<dbReference type="Pfam" id="PF00297">
    <property type="entry name" value="Ribosomal_L3"/>
    <property type="match status" value="1"/>
</dbReference>
<keyword evidence="5 7" id="KW-0687">Ribonucleoprotein</keyword>
<dbReference type="Gene3D" id="2.40.30.10">
    <property type="entry name" value="Translation factors"/>
    <property type="match status" value="1"/>
</dbReference>
<evidence type="ECO:0000256" key="3">
    <source>
        <dbReference type="ARBA" id="ARBA00022884"/>
    </source>
</evidence>
<evidence type="ECO:0000313" key="10">
    <source>
        <dbReference type="EMBL" id="SHO63986.1"/>
    </source>
</evidence>
<evidence type="ECO:0000256" key="9">
    <source>
        <dbReference type="RuleBase" id="RU003906"/>
    </source>
</evidence>
<dbReference type="EMBL" id="FRXN01000004">
    <property type="protein sequence ID" value="SHO63986.1"/>
    <property type="molecule type" value="Genomic_DNA"/>
</dbReference>
<keyword evidence="11" id="KW-1185">Reference proteome</keyword>
<dbReference type="GO" id="GO:0019843">
    <property type="term" value="F:rRNA binding"/>
    <property type="evidence" value="ECO:0007669"/>
    <property type="project" value="UniProtKB-UniRule"/>
</dbReference>
<keyword evidence="2 7" id="KW-0699">rRNA-binding</keyword>
<protein>
    <recommendedName>
        <fullName evidence="6 7">Large ribosomal subunit protein uL3</fullName>
    </recommendedName>
</protein>
<name>A0A1M7ZH41_9BACT</name>
<dbReference type="PROSITE" id="PS00474">
    <property type="entry name" value="RIBOSOMAL_L3"/>
    <property type="match status" value="1"/>
</dbReference>
<dbReference type="SUPFAM" id="SSF50447">
    <property type="entry name" value="Translation proteins"/>
    <property type="match status" value="1"/>
</dbReference>
<evidence type="ECO:0000256" key="7">
    <source>
        <dbReference type="HAMAP-Rule" id="MF_01325"/>
    </source>
</evidence>
<reference evidence="11" key="1">
    <citation type="submission" date="2016-12" db="EMBL/GenBank/DDBJ databases">
        <authorList>
            <person name="Varghese N."/>
            <person name="Submissions S."/>
        </authorList>
    </citation>
    <scope>NUCLEOTIDE SEQUENCE [LARGE SCALE GENOMIC DNA]</scope>
    <source>
        <strain evidence="11">DSM 25035</strain>
    </source>
</reference>
<evidence type="ECO:0000313" key="11">
    <source>
        <dbReference type="Proteomes" id="UP000184609"/>
    </source>
</evidence>
<organism evidence="10 11">
    <name type="scientific">Algoriphagus zhangzhouensis</name>
    <dbReference type="NCBI Taxonomy" id="1073327"/>
    <lineage>
        <taxon>Bacteria</taxon>
        <taxon>Pseudomonadati</taxon>
        <taxon>Bacteroidota</taxon>
        <taxon>Cytophagia</taxon>
        <taxon>Cytophagales</taxon>
        <taxon>Cyclobacteriaceae</taxon>
        <taxon>Algoriphagus</taxon>
    </lineage>
</organism>